<evidence type="ECO:0000313" key="2">
    <source>
        <dbReference type="Proteomes" id="UP000266313"/>
    </source>
</evidence>
<sequence>MNGNLALANPMSVCPHPNEVDRKRIDRALAKRKRYRYVTPTVRGIETGYEIVSPCCSRNIDPDGGVIDIARIEFQDRSRCWLLYRKDHKAGAWIEHGEFHALSQILELLNEDPDRLFWQ</sequence>
<evidence type="ECO:0008006" key="3">
    <source>
        <dbReference type="Google" id="ProtNLM"/>
    </source>
</evidence>
<dbReference type="Pfam" id="PF11225">
    <property type="entry name" value="DUF3024"/>
    <property type="match status" value="1"/>
</dbReference>
<protein>
    <recommendedName>
        <fullName evidence="3">DUF3024 domain-containing protein</fullName>
    </recommendedName>
</protein>
<dbReference type="InterPro" id="IPR021388">
    <property type="entry name" value="DUF3024"/>
</dbReference>
<dbReference type="RefSeq" id="WP_179952388.1">
    <property type="nucleotide sequence ID" value="NZ_AP017928.1"/>
</dbReference>
<accession>A0A250L1M4</accession>
<evidence type="ECO:0000313" key="1">
    <source>
        <dbReference type="EMBL" id="BBA37351.1"/>
    </source>
</evidence>
<dbReference type="EMBL" id="AP017928">
    <property type="protein sequence ID" value="BBA37351.1"/>
    <property type="molecule type" value="Genomic_DNA"/>
</dbReference>
<name>A0A250L1M4_9GAMM</name>
<reference evidence="1 2" key="1">
    <citation type="submission" date="2016-12" db="EMBL/GenBank/DDBJ databases">
        <title>Genome sequencing of Methylocaldum marinum.</title>
        <authorList>
            <person name="Takeuchi M."/>
            <person name="Kamagata Y."/>
            <person name="Hiraoka S."/>
            <person name="Oshima K."/>
            <person name="Hattori M."/>
            <person name="Iwasaki W."/>
        </authorList>
    </citation>
    <scope>NUCLEOTIDE SEQUENCE [LARGE SCALE GENOMIC DNA]</scope>
    <source>
        <strain evidence="1 2">S8</strain>
    </source>
</reference>
<dbReference type="KEGG" id="mmai:sS8_5434"/>
<gene>
    <name evidence="1" type="ORF">sS8_5434</name>
</gene>
<keyword evidence="2" id="KW-1185">Reference proteome</keyword>
<dbReference type="Proteomes" id="UP000266313">
    <property type="component" value="Chromosome"/>
</dbReference>
<proteinExistence type="predicted"/>
<dbReference type="AlphaFoldDB" id="A0A250L1M4"/>
<organism evidence="1 2">
    <name type="scientific">Methylocaldum marinum</name>
    <dbReference type="NCBI Taxonomy" id="1432792"/>
    <lineage>
        <taxon>Bacteria</taxon>
        <taxon>Pseudomonadati</taxon>
        <taxon>Pseudomonadota</taxon>
        <taxon>Gammaproteobacteria</taxon>
        <taxon>Methylococcales</taxon>
        <taxon>Methylococcaceae</taxon>
        <taxon>Methylocaldum</taxon>
    </lineage>
</organism>